<name>A0A075LHD0_9BACI</name>
<evidence type="ECO:0008006" key="12">
    <source>
        <dbReference type="Google" id="ProtNLM"/>
    </source>
</evidence>
<evidence type="ECO:0000256" key="7">
    <source>
        <dbReference type="ARBA" id="ARBA00023098"/>
    </source>
</evidence>
<dbReference type="CDD" id="cd08175">
    <property type="entry name" value="G1PDH"/>
    <property type="match status" value="1"/>
</dbReference>
<evidence type="ECO:0000256" key="3">
    <source>
        <dbReference type="ARBA" id="ARBA00022723"/>
    </source>
</evidence>
<keyword evidence="5" id="KW-0560">Oxidoreductase</keyword>
<evidence type="ECO:0000256" key="1">
    <source>
        <dbReference type="ARBA" id="ARBA00022490"/>
    </source>
</evidence>
<dbReference type="InterPro" id="IPR032837">
    <property type="entry name" value="G1PDH"/>
</dbReference>
<dbReference type="Gene3D" id="1.20.1090.10">
    <property type="entry name" value="Dehydroquinate synthase-like - alpha domain"/>
    <property type="match status" value="1"/>
</dbReference>
<dbReference type="HOGENOM" id="CLU_038362_1_0_9"/>
<dbReference type="PANTHER" id="PTHR43616:SF5">
    <property type="entry name" value="GLYCEROL DEHYDROGENASE 1"/>
    <property type="match status" value="1"/>
</dbReference>
<evidence type="ECO:0000256" key="8">
    <source>
        <dbReference type="ARBA" id="ARBA00023209"/>
    </source>
</evidence>
<keyword evidence="1" id="KW-0963">Cytoplasm</keyword>
<reference evidence="10 11" key="1">
    <citation type="submission" date="2014-07" db="EMBL/GenBank/DDBJ databases">
        <title>Complete genome sequence of a moderately halophilic bacterium Terribacillus aidingensis MP602, isolated from Cryptomeria fortunei in Tianmu mountain in China.</title>
        <authorList>
            <person name="Wang Y."/>
            <person name="Lu P."/>
            <person name="Zhang L."/>
        </authorList>
    </citation>
    <scope>NUCLEOTIDE SEQUENCE [LARGE SCALE GENOMIC DNA]</scope>
    <source>
        <strain evidence="10 11">MP602</strain>
    </source>
</reference>
<organism evidence="10 11">
    <name type="scientific">Terribacillus saccharophilus</name>
    <dbReference type="NCBI Taxonomy" id="361277"/>
    <lineage>
        <taxon>Bacteria</taxon>
        <taxon>Bacillati</taxon>
        <taxon>Bacillota</taxon>
        <taxon>Bacilli</taxon>
        <taxon>Bacillales</taxon>
        <taxon>Bacillaceae</taxon>
        <taxon>Terribacillus</taxon>
    </lineage>
</organism>
<dbReference type="KEGG" id="tap:GZ22_02630"/>
<dbReference type="GO" id="GO:0008654">
    <property type="term" value="P:phospholipid biosynthetic process"/>
    <property type="evidence" value="ECO:0007669"/>
    <property type="project" value="UniProtKB-KW"/>
</dbReference>
<sequence length="405" mass="43717">MMQLSADMLALADEYGINPSTFPLLQVEGGALTSIGAYLNEKGLSKAVLIMDAQTRAAAGDKLAALLERENIHVQTIELLANHHGQVNADEASLVQVLVETPGDIDVLLAVGAGTIHDITRFCSQKLSIPFVAVPTAASVDGFTSKGAPLILRGVKQTIQTAAPIAVFADLDVLCAAPRPLTAAGFGDILGKFTSLLDWEISARVGGEPYNALAAKMTRHSLDTCVDHVEEIAKADEAGIRILMEALIESGLVMQVLDFSRPASGAEHHLSHYWEMHLLETDKRQLLHGAKVGVACSIITELYKDWIEQFDPSEAKGAYAPGLQEHWEEISLMIAALPTPEALQYYLYQVGAPASAEEIGIGSGLVQNSLNEAYHLRDRCTGLLLINQFKNKQISYPLQDRISSQ</sequence>
<dbReference type="SUPFAM" id="SSF56796">
    <property type="entry name" value="Dehydroquinate synthase-like"/>
    <property type="match status" value="1"/>
</dbReference>
<dbReference type="AlphaFoldDB" id="A0A075LHD0"/>
<evidence type="ECO:0000256" key="9">
    <source>
        <dbReference type="ARBA" id="ARBA00023264"/>
    </source>
</evidence>
<proteinExistence type="predicted"/>
<dbReference type="InterPro" id="IPR016205">
    <property type="entry name" value="Glycerol_DH"/>
</dbReference>
<evidence type="ECO:0000313" key="11">
    <source>
        <dbReference type="Proteomes" id="UP000027980"/>
    </source>
</evidence>
<protein>
    <recommendedName>
        <fullName evidence="12">Glycerol-1-phosphate dehydrogenase</fullName>
    </recommendedName>
</protein>
<dbReference type="Gene3D" id="3.40.50.1970">
    <property type="match status" value="1"/>
</dbReference>
<evidence type="ECO:0000256" key="5">
    <source>
        <dbReference type="ARBA" id="ARBA00023002"/>
    </source>
</evidence>
<keyword evidence="2" id="KW-0444">Lipid biosynthesis</keyword>
<dbReference type="Pfam" id="PF13685">
    <property type="entry name" value="Fe-ADH_2"/>
    <property type="match status" value="1"/>
</dbReference>
<dbReference type="GO" id="GO:0016614">
    <property type="term" value="F:oxidoreductase activity, acting on CH-OH group of donors"/>
    <property type="evidence" value="ECO:0007669"/>
    <property type="project" value="InterPro"/>
</dbReference>
<evidence type="ECO:0000256" key="4">
    <source>
        <dbReference type="ARBA" id="ARBA00022857"/>
    </source>
</evidence>
<dbReference type="GO" id="GO:0046872">
    <property type="term" value="F:metal ion binding"/>
    <property type="evidence" value="ECO:0007669"/>
    <property type="project" value="UniProtKB-KW"/>
</dbReference>
<evidence type="ECO:0000256" key="2">
    <source>
        <dbReference type="ARBA" id="ARBA00022516"/>
    </source>
</evidence>
<keyword evidence="7" id="KW-0443">Lipid metabolism</keyword>
<keyword evidence="3" id="KW-0479">Metal-binding</keyword>
<keyword evidence="4" id="KW-0521">NADP</keyword>
<evidence type="ECO:0000313" key="10">
    <source>
        <dbReference type="EMBL" id="AIF65651.1"/>
    </source>
</evidence>
<dbReference type="PANTHER" id="PTHR43616">
    <property type="entry name" value="GLYCEROL DEHYDROGENASE"/>
    <property type="match status" value="1"/>
</dbReference>
<keyword evidence="6" id="KW-0520">NAD</keyword>
<keyword evidence="8" id="KW-0594">Phospholipid biosynthesis</keyword>
<dbReference type="Proteomes" id="UP000027980">
    <property type="component" value="Chromosome"/>
</dbReference>
<evidence type="ECO:0000256" key="6">
    <source>
        <dbReference type="ARBA" id="ARBA00023027"/>
    </source>
</evidence>
<accession>A0A075LHD0</accession>
<keyword evidence="9" id="KW-1208">Phospholipid metabolism</keyword>
<dbReference type="EMBL" id="CP008876">
    <property type="protein sequence ID" value="AIF65651.1"/>
    <property type="molecule type" value="Genomic_DNA"/>
</dbReference>
<gene>
    <name evidence="10" type="ORF">GZ22_02630</name>
</gene>